<name>A0A7Y4JNS7_9BACT</name>
<sequence length="205" mass="22438">MVFIAGLMAVGFMAACGGPETPAGKEVSAQYVNCADCLHELRACLRWAGSNQESIELCQETHDACYAEMCGGLSSTQEDSGQVHAAEWCHRCDMTFDFCMENAYTNEEKTQCGIERTECYEAGQCPTRHVASVVTTPQSLTEDEVNRCYVICDGGPNAGGWRDLGQLPDRWFCLNEAETVCDAAHGGFGRYRHNGKLYEFAGAVD</sequence>
<dbReference type="EMBL" id="JABFJW010000001">
    <property type="protein sequence ID" value="NOK07462.1"/>
    <property type="molecule type" value="Genomic_DNA"/>
</dbReference>
<evidence type="ECO:0000313" key="1">
    <source>
        <dbReference type="EMBL" id="NOK07462.1"/>
    </source>
</evidence>
<dbReference type="AlphaFoldDB" id="A0A7Y4JNS7"/>
<organism evidence="1 2">
    <name type="scientific">Corallococcus exercitus</name>
    <dbReference type="NCBI Taxonomy" id="2316736"/>
    <lineage>
        <taxon>Bacteria</taxon>
        <taxon>Pseudomonadati</taxon>
        <taxon>Myxococcota</taxon>
        <taxon>Myxococcia</taxon>
        <taxon>Myxococcales</taxon>
        <taxon>Cystobacterineae</taxon>
        <taxon>Myxococcaceae</taxon>
        <taxon>Corallococcus</taxon>
    </lineage>
</organism>
<reference evidence="1 2" key="1">
    <citation type="submission" date="2020-05" db="EMBL/GenBank/DDBJ databases">
        <authorList>
            <person name="Whitworth D."/>
        </authorList>
    </citation>
    <scope>NUCLEOTIDE SEQUENCE [LARGE SCALE GENOMIC DNA]</scope>
    <source>
        <strain evidence="1 2">CA046A</strain>
    </source>
</reference>
<dbReference type="Proteomes" id="UP000528460">
    <property type="component" value="Unassembled WGS sequence"/>
</dbReference>
<proteinExistence type="predicted"/>
<protein>
    <submittedName>
        <fullName evidence="1">Uncharacterized protein</fullName>
    </submittedName>
</protein>
<comment type="caution">
    <text evidence="1">The sequence shown here is derived from an EMBL/GenBank/DDBJ whole genome shotgun (WGS) entry which is preliminary data.</text>
</comment>
<dbReference type="RefSeq" id="WP_171411712.1">
    <property type="nucleotide sequence ID" value="NZ_JABFJW010000001.1"/>
</dbReference>
<gene>
    <name evidence="1" type="ORF">HNS30_00150</name>
</gene>
<evidence type="ECO:0000313" key="2">
    <source>
        <dbReference type="Proteomes" id="UP000528460"/>
    </source>
</evidence>
<accession>A0A7Y4JNS7</accession>